<dbReference type="EMBL" id="MSZX01000005">
    <property type="protein sequence ID" value="OPA77484.1"/>
    <property type="molecule type" value="Genomic_DNA"/>
</dbReference>
<name>A0A1T2XC48_9BACL</name>
<accession>A0A1T2XC48</accession>
<dbReference type="InterPro" id="IPR001387">
    <property type="entry name" value="Cro/C1-type_HTH"/>
</dbReference>
<evidence type="ECO:0000259" key="1">
    <source>
        <dbReference type="PROSITE" id="PS50943"/>
    </source>
</evidence>
<dbReference type="Pfam" id="PF01381">
    <property type="entry name" value="HTH_3"/>
    <property type="match status" value="1"/>
</dbReference>
<dbReference type="GO" id="GO:0003677">
    <property type="term" value="F:DNA binding"/>
    <property type="evidence" value="ECO:0007669"/>
    <property type="project" value="InterPro"/>
</dbReference>
<proteinExistence type="predicted"/>
<protein>
    <recommendedName>
        <fullName evidence="1">HTH cro/C1-type domain-containing protein</fullName>
    </recommendedName>
</protein>
<feature type="domain" description="HTH cro/C1-type" evidence="1">
    <location>
        <begin position="17"/>
        <end position="62"/>
    </location>
</feature>
<organism evidence="2 3">
    <name type="scientific">Paenibacillus selenitireducens</name>
    <dbReference type="NCBI Taxonomy" id="1324314"/>
    <lineage>
        <taxon>Bacteria</taxon>
        <taxon>Bacillati</taxon>
        <taxon>Bacillota</taxon>
        <taxon>Bacilli</taxon>
        <taxon>Bacillales</taxon>
        <taxon>Paenibacillaceae</taxon>
        <taxon>Paenibacillus</taxon>
    </lineage>
</organism>
<dbReference type="InterPro" id="IPR010982">
    <property type="entry name" value="Lambda_DNA-bd_dom_sf"/>
</dbReference>
<dbReference type="Gene3D" id="1.10.260.40">
    <property type="entry name" value="lambda repressor-like DNA-binding domains"/>
    <property type="match status" value="1"/>
</dbReference>
<gene>
    <name evidence="2" type="ORF">BVG16_13600</name>
</gene>
<comment type="caution">
    <text evidence="2">The sequence shown here is derived from an EMBL/GenBank/DDBJ whole genome shotgun (WGS) entry which is preliminary data.</text>
</comment>
<dbReference type="PROSITE" id="PS50943">
    <property type="entry name" value="HTH_CROC1"/>
    <property type="match status" value="1"/>
</dbReference>
<keyword evidence="3" id="KW-1185">Reference proteome</keyword>
<dbReference type="Proteomes" id="UP000190188">
    <property type="component" value="Unassembled WGS sequence"/>
</dbReference>
<dbReference type="SUPFAM" id="SSF47413">
    <property type="entry name" value="lambda repressor-like DNA-binding domains"/>
    <property type="match status" value="1"/>
</dbReference>
<dbReference type="AlphaFoldDB" id="A0A1T2XC48"/>
<dbReference type="CDD" id="cd00093">
    <property type="entry name" value="HTH_XRE"/>
    <property type="match status" value="1"/>
</dbReference>
<evidence type="ECO:0000313" key="2">
    <source>
        <dbReference type="EMBL" id="OPA77484.1"/>
    </source>
</evidence>
<evidence type="ECO:0000313" key="3">
    <source>
        <dbReference type="Proteomes" id="UP000190188"/>
    </source>
</evidence>
<sequence>MALRKGECRLPELLGDMSQAELARRLNVTEATVSRWINNKREMTYENAVLASRILDCHAEDMYQWIVVKKGKRQ</sequence>
<reference evidence="2 3" key="1">
    <citation type="submission" date="2017-01" db="EMBL/GenBank/DDBJ databases">
        <title>Genome analysis of Paenibacillus selenitrireducens ES3-24.</title>
        <authorList>
            <person name="Xu D."/>
            <person name="Yao R."/>
            <person name="Zheng S."/>
        </authorList>
    </citation>
    <scope>NUCLEOTIDE SEQUENCE [LARGE SCALE GENOMIC DNA]</scope>
    <source>
        <strain evidence="2 3">ES3-24</strain>
    </source>
</reference>
<dbReference type="SMART" id="SM00530">
    <property type="entry name" value="HTH_XRE"/>
    <property type="match status" value="1"/>
</dbReference>
<dbReference type="RefSeq" id="WP_078499225.1">
    <property type="nucleotide sequence ID" value="NZ_MSZX01000005.1"/>
</dbReference>
<dbReference type="OrthoDB" id="2472497at2"/>